<dbReference type="GO" id="GO:0003690">
    <property type="term" value="F:double-stranded DNA binding"/>
    <property type="evidence" value="ECO:0007669"/>
    <property type="project" value="UniProtKB-ARBA"/>
</dbReference>
<keyword evidence="6" id="KW-0227">DNA damage</keyword>
<keyword evidence="5" id="KW-0479">Metal-binding</keyword>
<dbReference type="InterPro" id="IPR012319">
    <property type="entry name" value="FPG_cat"/>
</dbReference>
<evidence type="ECO:0000256" key="1">
    <source>
        <dbReference type="ARBA" id="ARBA00001668"/>
    </source>
</evidence>
<dbReference type="GO" id="GO:0006979">
    <property type="term" value="P:response to oxidative stress"/>
    <property type="evidence" value="ECO:0007669"/>
    <property type="project" value="UniProtKB-ARBA"/>
</dbReference>
<feature type="region of interest" description="Disordered" evidence="17">
    <location>
        <begin position="58"/>
        <end position="81"/>
    </location>
</feature>
<dbReference type="GO" id="GO:0008270">
    <property type="term" value="F:zinc ion binding"/>
    <property type="evidence" value="ECO:0007669"/>
    <property type="project" value="UniProtKB-KW"/>
</dbReference>
<evidence type="ECO:0000256" key="16">
    <source>
        <dbReference type="PROSITE-ProRule" id="PRU00391"/>
    </source>
</evidence>
<evidence type="ECO:0000256" key="13">
    <source>
        <dbReference type="ARBA" id="ARBA00023268"/>
    </source>
</evidence>
<dbReference type="FunFam" id="1.10.8.50:FF:000003">
    <property type="entry name" value="Formamidopyrimidine-DNA glycosylase"/>
    <property type="match status" value="1"/>
</dbReference>
<dbReference type="InterPro" id="IPR015886">
    <property type="entry name" value="H2TH_FPG"/>
</dbReference>
<dbReference type="InterPro" id="IPR015887">
    <property type="entry name" value="DNA_glyclase_Znf_dom_DNA_BS"/>
</dbReference>
<dbReference type="InterPro" id="IPR020629">
    <property type="entry name" value="FPG_Glyclase"/>
</dbReference>
<proteinExistence type="inferred from homology"/>
<dbReference type="SUPFAM" id="SSF46946">
    <property type="entry name" value="S13-like H2TH domain"/>
    <property type="match status" value="1"/>
</dbReference>
<evidence type="ECO:0000313" key="21">
    <source>
        <dbReference type="Proteomes" id="UP000727993"/>
    </source>
</evidence>
<dbReference type="GO" id="GO:0140078">
    <property type="term" value="F:class I DNA-(apurinic or apyrimidinic site) endonuclease activity"/>
    <property type="evidence" value="ECO:0007669"/>
    <property type="project" value="UniProtKB-EC"/>
</dbReference>
<feature type="domain" description="Formamidopyrimidine-DNA glycosylase catalytic" evidence="19">
    <location>
        <begin position="2"/>
        <end position="136"/>
    </location>
</feature>
<dbReference type="CDD" id="cd08966">
    <property type="entry name" value="EcFpg-like_N"/>
    <property type="match status" value="1"/>
</dbReference>
<comment type="catalytic activity">
    <reaction evidence="1">
        <text>Hydrolysis of DNA containing ring-opened 7-methylguanine residues, releasing 2,6-diamino-4-hydroxy-5-(N-methyl)formamidopyrimidine.</text>
        <dbReference type="EC" id="3.2.2.23"/>
    </reaction>
</comment>
<organism evidence="20 21">
    <name type="scientific">Candidatus Neomicrothrix subdominans</name>
    <dbReference type="NCBI Taxonomy" id="2954438"/>
    <lineage>
        <taxon>Bacteria</taxon>
        <taxon>Bacillati</taxon>
        <taxon>Actinomycetota</taxon>
        <taxon>Acidimicrobiia</taxon>
        <taxon>Acidimicrobiales</taxon>
        <taxon>Microthrixaceae</taxon>
        <taxon>Candidatus Neomicrothrix</taxon>
    </lineage>
</organism>
<dbReference type="EMBL" id="JADJZA010000007">
    <property type="protein sequence ID" value="MBK9297801.1"/>
    <property type="molecule type" value="Genomic_DNA"/>
</dbReference>
<evidence type="ECO:0000256" key="8">
    <source>
        <dbReference type="ARBA" id="ARBA00022801"/>
    </source>
</evidence>
<evidence type="ECO:0000256" key="4">
    <source>
        <dbReference type="ARBA" id="ARBA00011245"/>
    </source>
</evidence>
<dbReference type="InterPro" id="IPR000214">
    <property type="entry name" value="Znf_DNA_glyclase/AP_lyase"/>
</dbReference>
<keyword evidence="9" id="KW-0862">Zinc</keyword>
<dbReference type="AlphaFoldDB" id="A0A936NF18"/>
<evidence type="ECO:0000259" key="18">
    <source>
        <dbReference type="PROSITE" id="PS51066"/>
    </source>
</evidence>
<evidence type="ECO:0000256" key="11">
    <source>
        <dbReference type="ARBA" id="ARBA00023204"/>
    </source>
</evidence>
<evidence type="ECO:0000256" key="15">
    <source>
        <dbReference type="ARBA" id="ARBA00044632"/>
    </source>
</evidence>
<comment type="subunit">
    <text evidence="4">Monomer.</text>
</comment>
<dbReference type="NCBIfam" id="NF002211">
    <property type="entry name" value="PRK01103.1"/>
    <property type="match status" value="1"/>
</dbReference>
<dbReference type="InterPro" id="IPR010663">
    <property type="entry name" value="Znf_FPG/IleRS"/>
</dbReference>
<evidence type="ECO:0000256" key="3">
    <source>
        <dbReference type="ARBA" id="ARBA00009409"/>
    </source>
</evidence>
<dbReference type="NCBIfam" id="TIGR00577">
    <property type="entry name" value="fpg"/>
    <property type="match status" value="1"/>
</dbReference>
<protein>
    <submittedName>
        <fullName evidence="20">Bifunctional DNA-formamidopyrimidine glycosylase/DNA-(Apurinic or apyrimidinic site) lyase</fullName>
        <ecNumber evidence="20">3.2.2.23</ecNumber>
        <ecNumber evidence="20">4.2.99.18</ecNumber>
    </submittedName>
</protein>
<evidence type="ECO:0000256" key="2">
    <source>
        <dbReference type="ARBA" id="ARBA00001947"/>
    </source>
</evidence>
<dbReference type="SMART" id="SM01232">
    <property type="entry name" value="H2TH"/>
    <property type="match status" value="1"/>
</dbReference>
<dbReference type="GO" id="GO:0034039">
    <property type="term" value="F:8-oxo-7,8-dihydroguanine DNA N-glycosylase activity"/>
    <property type="evidence" value="ECO:0007669"/>
    <property type="project" value="TreeGrafter"/>
</dbReference>
<dbReference type="Pfam" id="PF01149">
    <property type="entry name" value="Fapy_DNA_glyco"/>
    <property type="match status" value="1"/>
</dbReference>
<evidence type="ECO:0000256" key="6">
    <source>
        <dbReference type="ARBA" id="ARBA00022763"/>
    </source>
</evidence>
<comment type="cofactor">
    <cofactor evidence="2">
        <name>Zn(2+)</name>
        <dbReference type="ChEBI" id="CHEBI:29105"/>
    </cofactor>
</comment>
<dbReference type="PANTHER" id="PTHR22993">
    <property type="entry name" value="FORMAMIDOPYRIMIDINE-DNA GLYCOSYLASE"/>
    <property type="match status" value="1"/>
</dbReference>
<keyword evidence="12 20" id="KW-0456">Lyase</keyword>
<dbReference type="PROSITE" id="PS51066">
    <property type="entry name" value="ZF_FPG_2"/>
    <property type="match status" value="1"/>
</dbReference>
<dbReference type="Proteomes" id="UP000727993">
    <property type="component" value="Unassembled WGS sequence"/>
</dbReference>
<dbReference type="SMART" id="SM00898">
    <property type="entry name" value="Fapy_DNA_glyco"/>
    <property type="match status" value="1"/>
</dbReference>
<dbReference type="Gene3D" id="1.10.8.50">
    <property type="match status" value="1"/>
</dbReference>
<reference evidence="20 21" key="1">
    <citation type="submission" date="2020-10" db="EMBL/GenBank/DDBJ databases">
        <title>Connecting structure to function with the recovery of over 1000 high-quality activated sludge metagenome-assembled genomes encoding full-length rRNA genes using long-read sequencing.</title>
        <authorList>
            <person name="Singleton C.M."/>
            <person name="Petriglieri F."/>
            <person name="Kristensen J.M."/>
            <person name="Kirkegaard R.H."/>
            <person name="Michaelsen T.Y."/>
            <person name="Andersen M.H."/>
            <person name="Karst S.M."/>
            <person name="Dueholm M.S."/>
            <person name="Nielsen P.H."/>
            <person name="Albertsen M."/>
        </authorList>
    </citation>
    <scope>NUCLEOTIDE SEQUENCE [LARGE SCALE GENOMIC DNA]</scope>
    <source>
        <strain evidence="20">Lyne_18-Q3-R50-59_MAXAC.006</strain>
    </source>
</reference>
<evidence type="ECO:0000256" key="17">
    <source>
        <dbReference type="SAM" id="MobiDB-lite"/>
    </source>
</evidence>
<evidence type="ECO:0000256" key="10">
    <source>
        <dbReference type="ARBA" id="ARBA00023125"/>
    </source>
</evidence>
<sequence>MPELPEVETIRAALDPELAGATVIEAWGHPSAKFAQAPAAIGRRFVSVGRRGKYLLADLSSPPAPHGAQRRTPHTELGPPADSQLIVHLGMTGVLSLRPSRAPGPSDTAPEGDHVRAWWALDDRRTLVFSDVRRFGRLAVVAHGDYSGLPTLAALGPEPFDPMFSPSLLRAGVNATPRTIKTALLSQRIVAGLGNIYVDESLWRARIDPRRRTGLGRHRAEALHGAIVDVLAEAVDEGGTTLRDYRMLDGSSGEHQHRLEVYGRAGLPCLRCGSTLRSAVVDARTTVWCGSCQR</sequence>
<dbReference type="EC" id="4.2.99.18" evidence="20"/>
<evidence type="ECO:0000256" key="12">
    <source>
        <dbReference type="ARBA" id="ARBA00023239"/>
    </source>
</evidence>
<comment type="similarity">
    <text evidence="3">Belongs to the FPG family.</text>
</comment>
<dbReference type="EC" id="3.2.2.23" evidence="20"/>
<comment type="caution">
    <text evidence="20">The sequence shown here is derived from an EMBL/GenBank/DDBJ whole genome shotgun (WGS) entry which is preliminary data.</text>
</comment>
<evidence type="ECO:0000256" key="14">
    <source>
        <dbReference type="ARBA" id="ARBA00023295"/>
    </source>
</evidence>
<dbReference type="Pfam" id="PF06827">
    <property type="entry name" value="zf-FPG_IleRS"/>
    <property type="match status" value="1"/>
</dbReference>
<keyword evidence="7 16" id="KW-0863">Zinc-finger</keyword>
<dbReference type="Pfam" id="PF06831">
    <property type="entry name" value="H2TH"/>
    <property type="match status" value="1"/>
</dbReference>
<comment type="catalytic activity">
    <reaction evidence="15">
        <text>2'-deoxyribonucleotide-(2'-deoxyribose 5'-phosphate)-2'-deoxyribonucleotide-DNA = a 3'-end 2'-deoxyribonucleotide-(2,3-dehydro-2,3-deoxyribose 5'-phosphate)-DNA + a 5'-end 5'-phospho-2'-deoxyribonucleoside-DNA + H(+)</text>
        <dbReference type="Rhea" id="RHEA:66592"/>
        <dbReference type="Rhea" id="RHEA-COMP:13180"/>
        <dbReference type="Rhea" id="RHEA-COMP:16897"/>
        <dbReference type="Rhea" id="RHEA-COMP:17067"/>
        <dbReference type="ChEBI" id="CHEBI:15378"/>
        <dbReference type="ChEBI" id="CHEBI:136412"/>
        <dbReference type="ChEBI" id="CHEBI:157695"/>
        <dbReference type="ChEBI" id="CHEBI:167181"/>
        <dbReference type="EC" id="4.2.99.18"/>
    </reaction>
</comment>
<dbReference type="SUPFAM" id="SSF81624">
    <property type="entry name" value="N-terminal domain of MutM-like DNA repair proteins"/>
    <property type="match status" value="1"/>
</dbReference>
<keyword evidence="10" id="KW-0238">DNA-binding</keyword>
<gene>
    <name evidence="20" type="primary">mutM</name>
    <name evidence="20" type="ORF">IPN02_13410</name>
</gene>
<evidence type="ECO:0000259" key="19">
    <source>
        <dbReference type="PROSITE" id="PS51068"/>
    </source>
</evidence>
<dbReference type="InterPro" id="IPR010979">
    <property type="entry name" value="Ribosomal_uS13-like_H2TH"/>
</dbReference>
<evidence type="ECO:0000313" key="20">
    <source>
        <dbReference type="EMBL" id="MBK9297801.1"/>
    </source>
</evidence>
<dbReference type="PROSITE" id="PS01242">
    <property type="entry name" value="ZF_FPG_1"/>
    <property type="match status" value="1"/>
</dbReference>
<evidence type="ECO:0000256" key="7">
    <source>
        <dbReference type="ARBA" id="ARBA00022771"/>
    </source>
</evidence>
<feature type="domain" description="FPG-type" evidence="18">
    <location>
        <begin position="260"/>
        <end position="294"/>
    </location>
</feature>
<dbReference type="InterPro" id="IPR035937">
    <property type="entry name" value="FPG_N"/>
</dbReference>
<dbReference type="SUPFAM" id="SSF57716">
    <property type="entry name" value="Glucocorticoid receptor-like (DNA-binding domain)"/>
    <property type="match status" value="1"/>
</dbReference>
<accession>A0A936NF18</accession>
<dbReference type="Gene3D" id="3.20.190.10">
    <property type="entry name" value="MutM-like, N-terminal"/>
    <property type="match status" value="1"/>
</dbReference>
<evidence type="ECO:0000256" key="9">
    <source>
        <dbReference type="ARBA" id="ARBA00022833"/>
    </source>
</evidence>
<keyword evidence="14 20" id="KW-0326">Glycosidase</keyword>
<dbReference type="GO" id="GO:0003684">
    <property type="term" value="F:damaged DNA binding"/>
    <property type="evidence" value="ECO:0007669"/>
    <property type="project" value="InterPro"/>
</dbReference>
<name>A0A936NF18_9ACTN</name>
<evidence type="ECO:0000256" key="5">
    <source>
        <dbReference type="ARBA" id="ARBA00022723"/>
    </source>
</evidence>
<keyword evidence="8 20" id="KW-0378">Hydrolase</keyword>
<dbReference type="GO" id="GO:0006284">
    <property type="term" value="P:base-excision repair"/>
    <property type="evidence" value="ECO:0007669"/>
    <property type="project" value="InterPro"/>
</dbReference>
<dbReference type="PROSITE" id="PS51068">
    <property type="entry name" value="FPG_CAT"/>
    <property type="match status" value="1"/>
</dbReference>
<dbReference type="PANTHER" id="PTHR22993:SF9">
    <property type="entry name" value="FORMAMIDOPYRIMIDINE-DNA GLYCOSYLASE"/>
    <property type="match status" value="1"/>
</dbReference>
<keyword evidence="11" id="KW-0234">DNA repair</keyword>
<keyword evidence="13" id="KW-0511">Multifunctional enzyme</keyword>